<reference evidence="2 3" key="1">
    <citation type="submission" date="2019-05" db="EMBL/GenBank/DDBJ databases">
        <title>Emergence of the Ug99 lineage of the wheat stem rust pathogen through somatic hybridization.</title>
        <authorList>
            <person name="Li F."/>
            <person name="Upadhyaya N.M."/>
            <person name="Sperschneider J."/>
            <person name="Matny O."/>
            <person name="Nguyen-Phuc H."/>
            <person name="Mago R."/>
            <person name="Raley C."/>
            <person name="Miller M.E."/>
            <person name="Silverstein K.A.T."/>
            <person name="Henningsen E."/>
            <person name="Hirsch C.D."/>
            <person name="Visser B."/>
            <person name="Pretorius Z.A."/>
            <person name="Steffenson B.J."/>
            <person name="Schwessinger B."/>
            <person name="Dodds P.N."/>
            <person name="Figueroa M."/>
        </authorList>
    </citation>
    <scope>NUCLEOTIDE SEQUENCE [LARGE SCALE GENOMIC DNA]</scope>
    <source>
        <strain evidence="2 3">Ug99</strain>
    </source>
</reference>
<evidence type="ECO:0000256" key="1">
    <source>
        <dbReference type="SAM" id="MobiDB-lite"/>
    </source>
</evidence>
<dbReference type="AlphaFoldDB" id="A0A5B0R9R1"/>
<dbReference type="EMBL" id="VDEP01000237">
    <property type="protein sequence ID" value="KAA1121805.1"/>
    <property type="molecule type" value="Genomic_DNA"/>
</dbReference>
<sequence length="156" mass="16781">MKEEILAEVRPQELPGLMANLRQVQTNTVVVPLGEAPIIRNTRKGAKKKRKQGYVQAAERDTIHAEVVKAKVNEAQAKKKAYSETGGSGPSDGECTSRPQTPAGSPNVHGASRAGTTTNSPPQQGFPASPEHAELPSGLEEVFAEVRTCIYTHMRP</sequence>
<gene>
    <name evidence="2" type="ORF">PGTUg99_030770</name>
</gene>
<evidence type="ECO:0000313" key="3">
    <source>
        <dbReference type="Proteomes" id="UP000325313"/>
    </source>
</evidence>
<evidence type="ECO:0000313" key="2">
    <source>
        <dbReference type="EMBL" id="KAA1121805.1"/>
    </source>
</evidence>
<feature type="region of interest" description="Disordered" evidence="1">
    <location>
        <begin position="72"/>
        <end position="139"/>
    </location>
</feature>
<comment type="caution">
    <text evidence="2">The sequence shown here is derived from an EMBL/GenBank/DDBJ whole genome shotgun (WGS) entry which is preliminary data.</text>
</comment>
<name>A0A5B0R9R1_PUCGR</name>
<dbReference type="Proteomes" id="UP000325313">
    <property type="component" value="Unassembled WGS sequence"/>
</dbReference>
<organism evidence="2 3">
    <name type="scientific">Puccinia graminis f. sp. tritici</name>
    <dbReference type="NCBI Taxonomy" id="56615"/>
    <lineage>
        <taxon>Eukaryota</taxon>
        <taxon>Fungi</taxon>
        <taxon>Dikarya</taxon>
        <taxon>Basidiomycota</taxon>
        <taxon>Pucciniomycotina</taxon>
        <taxon>Pucciniomycetes</taxon>
        <taxon>Pucciniales</taxon>
        <taxon>Pucciniaceae</taxon>
        <taxon>Puccinia</taxon>
    </lineage>
</organism>
<proteinExistence type="predicted"/>
<protein>
    <submittedName>
        <fullName evidence="2">Uncharacterized protein</fullName>
    </submittedName>
</protein>
<accession>A0A5B0R9R1</accession>
<feature type="compositionally biased region" description="Polar residues" evidence="1">
    <location>
        <begin position="114"/>
        <end position="123"/>
    </location>
</feature>